<dbReference type="GO" id="GO:0003684">
    <property type="term" value="F:damaged DNA binding"/>
    <property type="evidence" value="ECO:0007669"/>
    <property type="project" value="InterPro"/>
</dbReference>
<evidence type="ECO:0000256" key="7">
    <source>
        <dbReference type="ARBA" id="ARBA00022771"/>
    </source>
</evidence>
<evidence type="ECO:0000256" key="9">
    <source>
        <dbReference type="ARBA" id="ARBA00022833"/>
    </source>
</evidence>
<name>G3MA33_9CAUD</name>
<dbReference type="Gene3D" id="1.10.8.50">
    <property type="match status" value="1"/>
</dbReference>
<evidence type="ECO:0000313" key="18">
    <source>
        <dbReference type="EMBL" id="AEO93551.1"/>
    </source>
</evidence>
<evidence type="ECO:0000256" key="11">
    <source>
        <dbReference type="ARBA" id="ARBA00023204"/>
    </source>
</evidence>
<dbReference type="PANTHER" id="PTHR22993:SF9">
    <property type="entry name" value="FORMAMIDOPYRIMIDINE-DNA GLYCOSYLASE"/>
    <property type="match status" value="1"/>
</dbReference>
<comment type="catalytic activity">
    <reaction evidence="15">
        <text>2'-deoxyribonucleotide-(2'-deoxyribose 5'-phosphate)-2'-deoxyribonucleotide-DNA = a 3'-end 2'-deoxyribonucleotide-(2,3-dehydro-2,3-deoxyribose 5'-phosphate)-DNA + a 5'-end 5'-phospho-2'-deoxyribonucleoside-DNA + H(+)</text>
        <dbReference type="Rhea" id="RHEA:66592"/>
        <dbReference type="Rhea" id="RHEA-COMP:13180"/>
        <dbReference type="Rhea" id="RHEA-COMP:16897"/>
        <dbReference type="Rhea" id="RHEA-COMP:17067"/>
        <dbReference type="ChEBI" id="CHEBI:15378"/>
        <dbReference type="ChEBI" id="CHEBI:136412"/>
        <dbReference type="ChEBI" id="CHEBI:157695"/>
        <dbReference type="ChEBI" id="CHEBI:167181"/>
        <dbReference type="EC" id="4.2.99.18"/>
    </reaction>
</comment>
<dbReference type="SMART" id="SM01232">
    <property type="entry name" value="H2TH"/>
    <property type="match status" value="1"/>
</dbReference>
<dbReference type="InterPro" id="IPR035937">
    <property type="entry name" value="FPG_N"/>
</dbReference>
<dbReference type="NCBIfam" id="TIGR00577">
    <property type="entry name" value="fpg"/>
    <property type="match status" value="1"/>
</dbReference>
<keyword evidence="8" id="KW-0378">Hydrolase</keyword>
<dbReference type="InterPro" id="IPR012319">
    <property type="entry name" value="FPG_cat"/>
</dbReference>
<dbReference type="InterPro" id="IPR015887">
    <property type="entry name" value="DNA_glyclase_Znf_dom_DNA_BS"/>
</dbReference>
<keyword evidence="9" id="KW-0862">Zinc</keyword>
<feature type="domain" description="Formamidopyrimidine-DNA glycosylase catalytic" evidence="17">
    <location>
        <begin position="1"/>
        <end position="120"/>
    </location>
</feature>
<evidence type="ECO:0000313" key="19">
    <source>
        <dbReference type="Proteomes" id="UP000009273"/>
    </source>
</evidence>
<comment type="catalytic activity">
    <reaction evidence="1">
        <text>Hydrolysis of DNA containing ring-opened 7-methylguanine residues, releasing 2,6-diamino-4-hydroxy-5-(N-methyl)formamidopyrimidine.</text>
        <dbReference type="EC" id="3.2.2.23"/>
    </reaction>
</comment>
<dbReference type="CDD" id="cd08966">
    <property type="entry name" value="EcFpg-like_N"/>
    <property type="match status" value="1"/>
</dbReference>
<dbReference type="Pfam" id="PF06831">
    <property type="entry name" value="H2TH"/>
    <property type="match status" value="1"/>
</dbReference>
<feature type="domain" description="FPG-type" evidence="16">
    <location>
        <begin position="248"/>
        <end position="279"/>
    </location>
</feature>
<evidence type="ECO:0000256" key="2">
    <source>
        <dbReference type="ARBA" id="ARBA00001947"/>
    </source>
</evidence>
<proteinExistence type="inferred from homology"/>
<dbReference type="Gene3D" id="3.20.190.10">
    <property type="entry name" value="MutM-like, N-terminal"/>
    <property type="match status" value="1"/>
</dbReference>
<evidence type="ECO:0000256" key="5">
    <source>
        <dbReference type="ARBA" id="ARBA00022723"/>
    </source>
</evidence>
<dbReference type="PROSITE" id="PS51068">
    <property type="entry name" value="FPG_CAT"/>
    <property type="match status" value="1"/>
</dbReference>
<dbReference type="GO" id="GO:0006284">
    <property type="term" value="P:base-excision repair"/>
    <property type="evidence" value="ECO:0007669"/>
    <property type="project" value="InterPro"/>
</dbReference>
<sequence length="281" mass="32359">MLSLQPKVIGKKINKVEVFEDKISDKALIKLLRKQPKLNFIETVTGCEFKDIERRAKFLISKIEKMNTTYYIVVHLAMAGKWLYAKKLEDLNQMHRKHILVQFVLDDGSYLVYSDYRRFGSISVHTEDEYWRMKNIHGLGPEPFWEGADEIYLNTLRTKKKYFDKPIKGVIMDQGVVAGVGNIYACEALWVMGINPNEKVQDLSDSELLDIFHTFKETMLFSISLGGSSINDYVNADGLSGGFQEYLKVYDRKQCECGSNIEKEEVAGRTTHYCPKCQPLK</sequence>
<dbReference type="NCBIfam" id="NF002211">
    <property type="entry name" value="PRK01103.1"/>
    <property type="match status" value="1"/>
</dbReference>
<evidence type="ECO:0000256" key="12">
    <source>
        <dbReference type="ARBA" id="ARBA00023239"/>
    </source>
</evidence>
<keyword evidence="6" id="KW-0227">DNA damage</keyword>
<dbReference type="GO" id="GO:0140078">
    <property type="term" value="F:class I DNA-(apurinic or apyrimidinic site) endonuclease activity"/>
    <property type="evidence" value="ECO:0007669"/>
    <property type="project" value="UniProtKB-EC"/>
</dbReference>
<dbReference type="SMART" id="SM00898">
    <property type="entry name" value="Fapy_DNA_glyco"/>
    <property type="match status" value="1"/>
</dbReference>
<dbReference type="EMBL" id="JN638751">
    <property type="protein sequence ID" value="AEO93551.1"/>
    <property type="molecule type" value="Genomic_DNA"/>
</dbReference>
<dbReference type="Proteomes" id="UP000009273">
    <property type="component" value="Segment"/>
</dbReference>
<dbReference type="Pfam" id="PF06827">
    <property type="entry name" value="zf-FPG_IleRS"/>
    <property type="match status" value="1"/>
</dbReference>
<accession>G3MA33</accession>
<evidence type="ECO:0000259" key="17">
    <source>
        <dbReference type="PROSITE" id="PS51068"/>
    </source>
</evidence>
<comment type="cofactor">
    <cofactor evidence="2">
        <name>Zn(2+)</name>
        <dbReference type="ChEBI" id="CHEBI:29105"/>
    </cofactor>
</comment>
<dbReference type="SUPFAM" id="SSF46946">
    <property type="entry name" value="S13-like H2TH domain"/>
    <property type="match status" value="1"/>
</dbReference>
<dbReference type="PROSITE" id="PS51066">
    <property type="entry name" value="ZF_FPG_2"/>
    <property type="match status" value="1"/>
</dbReference>
<evidence type="ECO:0000259" key="16">
    <source>
        <dbReference type="PROSITE" id="PS51066"/>
    </source>
</evidence>
<comment type="similarity">
    <text evidence="3">Belongs to the FPG family.</text>
</comment>
<dbReference type="FunFam" id="1.10.8.50:FF:000003">
    <property type="entry name" value="Formamidopyrimidine-DNA glycosylase"/>
    <property type="match status" value="1"/>
</dbReference>
<dbReference type="InterPro" id="IPR000214">
    <property type="entry name" value="Znf_DNA_glyclase/AP_lyase"/>
</dbReference>
<evidence type="ECO:0000256" key="1">
    <source>
        <dbReference type="ARBA" id="ARBA00001668"/>
    </source>
</evidence>
<evidence type="ECO:0000256" key="15">
    <source>
        <dbReference type="ARBA" id="ARBA00044632"/>
    </source>
</evidence>
<evidence type="ECO:0000256" key="10">
    <source>
        <dbReference type="ARBA" id="ARBA00023125"/>
    </source>
</evidence>
<comment type="subunit">
    <text evidence="4">Monomer.</text>
</comment>
<keyword evidence="13" id="KW-0511">Multifunctional enzyme</keyword>
<dbReference type="PROSITE" id="PS01242">
    <property type="entry name" value="ZF_FPG_1"/>
    <property type="match status" value="1"/>
</dbReference>
<dbReference type="SUPFAM" id="SSF81624">
    <property type="entry name" value="N-terminal domain of MutM-like DNA repair proteins"/>
    <property type="match status" value="1"/>
</dbReference>
<organism evidence="18 19">
    <name type="scientific">Bacillus phage G</name>
    <dbReference type="NCBI Taxonomy" id="2884420"/>
    <lineage>
        <taxon>Viruses</taxon>
        <taxon>Duplodnaviria</taxon>
        <taxon>Heunggongvirae</taxon>
        <taxon>Uroviricota</taxon>
        <taxon>Caudoviricetes</taxon>
        <taxon>Donellivirus</taxon>
        <taxon>Donellivirus gee</taxon>
    </lineage>
</organism>
<dbReference type="InterPro" id="IPR010979">
    <property type="entry name" value="Ribosomal_uS13-like_H2TH"/>
</dbReference>
<dbReference type="GeneID" id="18563507"/>
<dbReference type="Pfam" id="PF01149">
    <property type="entry name" value="Fapy_DNA_glyco"/>
    <property type="match status" value="1"/>
</dbReference>
<evidence type="ECO:0000256" key="6">
    <source>
        <dbReference type="ARBA" id="ARBA00022763"/>
    </source>
</evidence>
<keyword evidence="7" id="KW-0863">Zinc-finger</keyword>
<dbReference type="InterPro" id="IPR020629">
    <property type="entry name" value="FPG_Glyclase"/>
</dbReference>
<gene>
    <name evidence="18" type="primary">292</name>
    <name evidence="18" type="ORF">G_292</name>
</gene>
<dbReference type="GO" id="GO:0034039">
    <property type="term" value="F:8-oxo-7,8-dihydroguanine DNA N-glycosylase activity"/>
    <property type="evidence" value="ECO:0007669"/>
    <property type="project" value="TreeGrafter"/>
</dbReference>
<dbReference type="KEGG" id="vg:18563507"/>
<dbReference type="RefSeq" id="YP_009015595.1">
    <property type="nucleotide sequence ID" value="NC_023719.1"/>
</dbReference>
<dbReference type="InterPro" id="IPR015886">
    <property type="entry name" value="H2TH_FPG"/>
</dbReference>
<keyword evidence="10" id="KW-0238">DNA-binding</keyword>
<keyword evidence="12" id="KW-0456">Lyase</keyword>
<protein>
    <submittedName>
        <fullName evidence="18">Gp292</fullName>
    </submittedName>
</protein>
<dbReference type="SUPFAM" id="SSF57716">
    <property type="entry name" value="Glucocorticoid receptor-like (DNA-binding domain)"/>
    <property type="match status" value="1"/>
</dbReference>
<evidence type="ECO:0000256" key="4">
    <source>
        <dbReference type="ARBA" id="ARBA00011245"/>
    </source>
</evidence>
<evidence type="ECO:0000256" key="13">
    <source>
        <dbReference type="ARBA" id="ARBA00023268"/>
    </source>
</evidence>
<keyword evidence="5" id="KW-0479">Metal-binding</keyword>
<keyword evidence="19" id="KW-1185">Reference proteome</keyword>
<evidence type="ECO:0000256" key="8">
    <source>
        <dbReference type="ARBA" id="ARBA00022801"/>
    </source>
</evidence>
<dbReference type="GO" id="GO:0008270">
    <property type="term" value="F:zinc ion binding"/>
    <property type="evidence" value="ECO:0007669"/>
    <property type="project" value="UniProtKB-KW"/>
</dbReference>
<dbReference type="PANTHER" id="PTHR22993">
    <property type="entry name" value="FORMAMIDOPYRIMIDINE-DNA GLYCOSYLASE"/>
    <property type="match status" value="1"/>
</dbReference>
<dbReference type="OrthoDB" id="9330at10239"/>
<dbReference type="InterPro" id="IPR010663">
    <property type="entry name" value="Znf_FPG/IleRS"/>
</dbReference>
<keyword evidence="14" id="KW-0326">Glycosidase</keyword>
<reference evidence="18 19" key="1">
    <citation type="submission" date="2011-09" db="EMBL/GenBank/DDBJ databases">
        <authorList>
            <person name="Pope W.H."/>
            <person name="Pedulla M.L."/>
            <person name="Ford M.E."/>
            <person name="Peebles C.L."/>
            <person name="Hatfull G.H."/>
            <person name="Hendrix R.W."/>
        </authorList>
    </citation>
    <scope>NUCLEOTIDE SEQUENCE [LARGE SCALE GENOMIC DNA]</scope>
    <source>
        <strain evidence="18">G</strain>
    </source>
</reference>
<evidence type="ECO:0000256" key="14">
    <source>
        <dbReference type="ARBA" id="ARBA00023295"/>
    </source>
</evidence>
<evidence type="ECO:0000256" key="3">
    <source>
        <dbReference type="ARBA" id="ARBA00009409"/>
    </source>
</evidence>
<keyword evidence="11" id="KW-0234">DNA repair</keyword>